<sequence>MRIQNQLPPPTHQSGSLTWWQRPLRLLDAVLSGYGLPLALRSRKGNSLIEQVLVTILCAVLVSLLLRKLITDYRVDLIWQQFLEKLTEALAVNELDVSHIQRMIRSELSSPQLSGKLRSRHAYELFRTLRLRQDMILTQDFNAVASEVAALGVPVDLALLRAETKRPQTRTYTTGRALKISDWVRMGPPIRTLLLHIASICRLFMNTIQEASDIIFNDPASSLVALCI</sequence>
<accession>A0A086K6J7</accession>
<comment type="caution">
    <text evidence="1">The sequence shown here is derived from an EMBL/GenBank/DDBJ whole genome shotgun (WGS) entry which is preliminary data.</text>
</comment>
<proteinExistence type="predicted"/>
<dbReference type="OrthoDB" id="328943at2759"/>
<dbReference type="AlphaFoldDB" id="A0A086K6J7"/>
<evidence type="ECO:0000313" key="2">
    <source>
        <dbReference type="Proteomes" id="UP000028837"/>
    </source>
</evidence>
<dbReference type="EMBL" id="AHZU02000800">
    <property type="protein sequence ID" value="KFG40015.1"/>
    <property type="molecule type" value="Genomic_DNA"/>
</dbReference>
<protein>
    <submittedName>
        <fullName evidence="1">Uncharacterized protein</fullName>
    </submittedName>
</protein>
<gene>
    <name evidence="1" type="ORF">TGDOM2_285930</name>
</gene>
<dbReference type="VEuPathDB" id="ToxoDB:TGDOM2_285930"/>
<dbReference type="Proteomes" id="UP000028837">
    <property type="component" value="Unassembled WGS sequence"/>
</dbReference>
<name>A0A086K6J7_TOXGO</name>
<organism evidence="1 2">
    <name type="scientific">Toxoplasma gondii GAB2-2007-GAL-DOM2</name>
    <dbReference type="NCBI Taxonomy" id="1130820"/>
    <lineage>
        <taxon>Eukaryota</taxon>
        <taxon>Sar</taxon>
        <taxon>Alveolata</taxon>
        <taxon>Apicomplexa</taxon>
        <taxon>Conoidasida</taxon>
        <taxon>Coccidia</taxon>
        <taxon>Eucoccidiorida</taxon>
        <taxon>Eimeriorina</taxon>
        <taxon>Sarcocystidae</taxon>
        <taxon>Toxoplasma</taxon>
    </lineage>
</organism>
<evidence type="ECO:0000313" key="1">
    <source>
        <dbReference type="EMBL" id="KFG40015.1"/>
    </source>
</evidence>
<reference evidence="1 2" key="1">
    <citation type="submission" date="2014-02" db="EMBL/GenBank/DDBJ databases">
        <authorList>
            <person name="Sibley D."/>
            <person name="Venepally P."/>
            <person name="Karamycheva S."/>
            <person name="Hadjithomas M."/>
            <person name="Khan A."/>
            <person name="Brunk B."/>
            <person name="Roos D."/>
            <person name="Caler E."/>
            <person name="Lorenzi H."/>
        </authorList>
    </citation>
    <scope>NUCLEOTIDE SEQUENCE [LARGE SCALE GENOMIC DNA]</scope>
    <source>
        <strain evidence="1 2">GAB2-2007-GAL-DOM2</strain>
    </source>
</reference>